<evidence type="ECO:0000256" key="1">
    <source>
        <dbReference type="ARBA" id="ARBA00006328"/>
    </source>
</evidence>
<dbReference type="Proteomes" id="UP000775872">
    <property type="component" value="Unassembled WGS sequence"/>
</dbReference>
<dbReference type="PANTHER" id="PTHR42748">
    <property type="entry name" value="NITROGEN METABOLITE REPRESSION PROTEIN NMRA FAMILY MEMBER"/>
    <property type="match status" value="1"/>
</dbReference>
<evidence type="ECO:0000259" key="4">
    <source>
        <dbReference type="Pfam" id="PF05368"/>
    </source>
</evidence>
<dbReference type="GO" id="GO:0005634">
    <property type="term" value="C:nucleus"/>
    <property type="evidence" value="ECO:0007669"/>
    <property type="project" value="TreeGrafter"/>
</dbReference>
<dbReference type="SUPFAM" id="SSF51735">
    <property type="entry name" value="NAD(P)-binding Rossmann-fold domains"/>
    <property type="match status" value="1"/>
</dbReference>
<name>A0A9N9Z360_9HYPO</name>
<comment type="similarity">
    <text evidence="1">Belongs to the NmrA-type oxidoreductase family.</text>
</comment>
<evidence type="ECO:0000256" key="3">
    <source>
        <dbReference type="ARBA" id="ARBA00023002"/>
    </source>
</evidence>
<evidence type="ECO:0000313" key="5">
    <source>
        <dbReference type="EMBL" id="CAH0048059.1"/>
    </source>
</evidence>
<dbReference type="InterPro" id="IPR036291">
    <property type="entry name" value="NAD(P)-bd_dom_sf"/>
</dbReference>
<evidence type="ECO:0000313" key="6">
    <source>
        <dbReference type="Proteomes" id="UP000775872"/>
    </source>
</evidence>
<dbReference type="OrthoDB" id="419598at2759"/>
<dbReference type="InterPro" id="IPR008030">
    <property type="entry name" value="NmrA-like"/>
</dbReference>
<dbReference type="Pfam" id="PF05368">
    <property type="entry name" value="NmrA"/>
    <property type="match status" value="1"/>
</dbReference>
<accession>A0A9N9Z360</accession>
<sequence length="307" mass="33958">MSQLSVFVCGATGIQGGALARHLIHQGSAVHALTRDPGTAKSKTLEALGVKLWQGDYDNEKALREAISGTNTVFINFMPDFSDFGANLRHAKLILGIAKQVGVTQIVYSSHSVPDIGALTYYDPNSMVAVIHNSKKDIEKEVKAAGFKYFTILRPGYFMTNVLAFHNIMFPGLAETGATVTSLRPDTNIPLLDDETMGVFPSAVINDPERFNGKEILYADEYQTVTQIFEKLSKVAGRELKMVPMSDEDIEAQKTSNPFIGGQFIIRDMEKIYDMDEVKSWGLPLSTFDKFLEREADAIRAVYSKNT</sequence>
<evidence type="ECO:0000256" key="2">
    <source>
        <dbReference type="ARBA" id="ARBA00022857"/>
    </source>
</evidence>
<dbReference type="AlphaFoldDB" id="A0A9N9Z360"/>
<keyword evidence="6" id="KW-1185">Reference proteome</keyword>
<keyword evidence="3" id="KW-0560">Oxidoreductase</keyword>
<dbReference type="EMBL" id="CABFOC020000035">
    <property type="protein sequence ID" value="CAH0048059.1"/>
    <property type="molecule type" value="Genomic_DNA"/>
</dbReference>
<keyword evidence="2" id="KW-0521">NADP</keyword>
<proteinExistence type="inferred from homology"/>
<comment type="caution">
    <text evidence="5">The sequence shown here is derived from an EMBL/GenBank/DDBJ whole genome shotgun (WGS) entry which is preliminary data.</text>
</comment>
<dbReference type="PANTHER" id="PTHR42748:SF30">
    <property type="entry name" value="NMRA-LIKE DOMAIN-CONTAINING PROTEIN"/>
    <property type="match status" value="1"/>
</dbReference>
<protein>
    <recommendedName>
        <fullName evidence="4">NmrA-like domain-containing protein</fullName>
    </recommendedName>
</protein>
<dbReference type="InterPro" id="IPR051164">
    <property type="entry name" value="NmrA-like_oxidored"/>
</dbReference>
<dbReference type="Gene3D" id="3.90.25.10">
    <property type="entry name" value="UDP-galactose 4-epimerase, domain 1"/>
    <property type="match status" value="1"/>
</dbReference>
<feature type="domain" description="NmrA-like" evidence="4">
    <location>
        <begin position="6"/>
        <end position="253"/>
    </location>
</feature>
<organism evidence="5 6">
    <name type="scientific">Clonostachys solani</name>
    <dbReference type="NCBI Taxonomy" id="160281"/>
    <lineage>
        <taxon>Eukaryota</taxon>
        <taxon>Fungi</taxon>
        <taxon>Dikarya</taxon>
        <taxon>Ascomycota</taxon>
        <taxon>Pezizomycotina</taxon>
        <taxon>Sordariomycetes</taxon>
        <taxon>Hypocreomycetidae</taxon>
        <taxon>Hypocreales</taxon>
        <taxon>Bionectriaceae</taxon>
        <taxon>Clonostachys</taxon>
    </lineage>
</organism>
<reference evidence="6" key="1">
    <citation type="submission" date="2019-06" db="EMBL/GenBank/DDBJ databases">
        <authorList>
            <person name="Broberg M."/>
        </authorList>
    </citation>
    <scope>NUCLEOTIDE SEQUENCE [LARGE SCALE GENOMIC DNA]</scope>
</reference>
<reference evidence="5 6" key="2">
    <citation type="submission" date="2021-10" db="EMBL/GenBank/DDBJ databases">
        <authorList>
            <person name="Piombo E."/>
        </authorList>
    </citation>
    <scope>NUCLEOTIDE SEQUENCE [LARGE SCALE GENOMIC DNA]</scope>
</reference>
<gene>
    <name evidence="5" type="ORF">CSOL1703_00000002</name>
</gene>
<dbReference type="GO" id="GO:0016491">
    <property type="term" value="F:oxidoreductase activity"/>
    <property type="evidence" value="ECO:0007669"/>
    <property type="project" value="UniProtKB-KW"/>
</dbReference>
<dbReference type="Gene3D" id="3.40.50.720">
    <property type="entry name" value="NAD(P)-binding Rossmann-like Domain"/>
    <property type="match status" value="1"/>
</dbReference>